<feature type="non-terminal residue" evidence="1">
    <location>
        <position position="1"/>
    </location>
</feature>
<keyword evidence="2" id="KW-1185">Reference proteome</keyword>
<accession>A0A0T6AX70</accession>
<reference evidence="1 2" key="1">
    <citation type="submission" date="2015-09" db="EMBL/GenBank/DDBJ databases">
        <title>Draft genome of the scarab beetle Oryctes borbonicus.</title>
        <authorList>
            <person name="Meyer J.M."/>
            <person name="Markov G.V."/>
            <person name="Baskaran P."/>
            <person name="Herrmann M."/>
            <person name="Sommer R.J."/>
            <person name="Roedelsperger C."/>
        </authorList>
    </citation>
    <scope>NUCLEOTIDE SEQUENCE [LARGE SCALE GENOMIC DNA]</scope>
    <source>
        <strain evidence="1">OB123</strain>
        <tissue evidence="1">Whole animal</tissue>
    </source>
</reference>
<sequence length="1049" mass="118089">ISPGEMSSDINLDNGQGHLKGKLIVDESMNLNMVFNNKYNPSANFDLKYAFKFVDMANMDSKLQFIHGPDLSNKNAIFKLANNVKYSGNKEEFETSHELTYPGLGIDDKLELKTTKKSLDFEVKVGYSKVKVGTKVEVEIDKKAKGDLDFDFELYGFDNKLEIELERLVIGGHKSKIHHTFTFNGKSIDVRGEVKHFIEQHRADIGQDLVIKITAYPDIKWKTELKHTQNDIDASIKVHYGSDEVLDAFLKADRDINANGNLKLNIPNRLIANGNVKATKGSGKGWLLVNVVELQRKFKTEAELKLAEPTYNFDVTFFSNFEKDNSRKYRLVTNNQYKPESLLESKNTLEILGDKSAFNVKLARKGEINDLEEAYEAELILPNEQYFAGKCHRTIKNEKGTINVQGYLSLEQRPNKNAAGKTLTLKGVLKNLKPAERTFDLSYTLGLDNGAGQTLNGELALKKTRKPNADSQIDYTGKLYGTAMSETLQVNVISIYNENKADYKFSGSYGKGATVNVKGKYDINSIESKRPSNIELEVDILTPNSVVRVIKYNFQTAINVLDAEKEKVALAVSSSLFVDDDGKEQGATIDVSYTGIGQISPTEGSFKETVSVQKQDPHVVSINYAYLPDKKILGDVSVEYAKDQTVRVVVDVGVPNNETYNFDLQLETPIETAKKVRLHGQIVNTKDIFKSDSTLTVDDAKYVEKIYLDFNEETPSYNFELVYPTGKTDKVYAKILRMDDYGFASEGKIIFHVYDFTLDTSTDIVVHSYEDFVVKIYADCPKLNVNKANLVANTKDVGGSKKLQVNLKQAGKVVVDAITTYKLHKEEGKIIIDGSGTVMVNGEKRSGNFKVTYRELTQNRDKEKGSELAINAIVGTKAFDIEYIQTQKHFKYLTSYCVEKKECAHIEIDHKSPDDYTEVLVINLDLRPLGVSHEFGLKSETDLKKLKHSLDIHVVNNQHKYQYSELTLPTRSHYTLTTPKRVVSLESVVNQPKDKTAITGHVVLYLNKKAKPQEKTLLEFELDTKDALNFNAKLSAPPLKKVNLFKYFT</sequence>
<comment type="caution">
    <text evidence="1">The sequence shown here is derived from an EMBL/GenBank/DDBJ whole genome shotgun (WGS) entry which is preliminary data.</text>
</comment>
<dbReference type="AlphaFoldDB" id="A0A0T6AX70"/>
<protein>
    <submittedName>
        <fullName evidence="1">Uncharacterized protein</fullName>
    </submittedName>
</protein>
<dbReference type="EMBL" id="LJIG01022606">
    <property type="protein sequence ID" value="KRT79672.1"/>
    <property type="molecule type" value="Genomic_DNA"/>
</dbReference>
<gene>
    <name evidence="1" type="ORF">AMK59_8805</name>
</gene>
<evidence type="ECO:0000313" key="1">
    <source>
        <dbReference type="EMBL" id="KRT79672.1"/>
    </source>
</evidence>
<name>A0A0T6AX70_9SCAR</name>
<organism evidence="1 2">
    <name type="scientific">Oryctes borbonicus</name>
    <dbReference type="NCBI Taxonomy" id="1629725"/>
    <lineage>
        <taxon>Eukaryota</taxon>
        <taxon>Metazoa</taxon>
        <taxon>Ecdysozoa</taxon>
        <taxon>Arthropoda</taxon>
        <taxon>Hexapoda</taxon>
        <taxon>Insecta</taxon>
        <taxon>Pterygota</taxon>
        <taxon>Neoptera</taxon>
        <taxon>Endopterygota</taxon>
        <taxon>Coleoptera</taxon>
        <taxon>Polyphaga</taxon>
        <taxon>Scarabaeiformia</taxon>
        <taxon>Scarabaeidae</taxon>
        <taxon>Dynastinae</taxon>
        <taxon>Oryctes</taxon>
    </lineage>
</organism>
<proteinExistence type="predicted"/>
<dbReference type="OrthoDB" id="6484170at2759"/>
<evidence type="ECO:0000313" key="2">
    <source>
        <dbReference type="Proteomes" id="UP000051574"/>
    </source>
</evidence>
<dbReference type="Proteomes" id="UP000051574">
    <property type="component" value="Unassembled WGS sequence"/>
</dbReference>